<keyword evidence="4" id="KW-1185">Reference proteome</keyword>
<name>A0A968GEK6_9SPIO</name>
<feature type="signal peptide" evidence="1">
    <location>
        <begin position="1"/>
        <end position="19"/>
    </location>
</feature>
<dbReference type="Pfam" id="PF17131">
    <property type="entry name" value="LolA_like"/>
    <property type="match status" value="1"/>
</dbReference>
<dbReference type="InterPro" id="IPR052944">
    <property type="entry name" value="Sporulation_related"/>
</dbReference>
<gene>
    <name evidence="3" type="ORF">HCT46_06905</name>
</gene>
<keyword evidence="1" id="KW-0732">Signal</keyword>
<accession>A0A968GEK6</accession>
<dbReference type="AlphaFoldDB" id="A0A968GEK6"/>
<evidence type="ECO:0000259" key="2">
    <source>
        <dbReference type="Pfam" id="PF17131"/>
    </source>
</evidence>
<dbReference type="EMBL" id="JAATLK010000002">
    <property type="protein sequence ID" value="NIZ47637.1"/>
    <property type="molecule type" value="Genomic_DNA"/>
</dbReference>
<reference evidence="3" key="1">
    <citation type="submission" date="2020-03" db="EMBL/GenBank/DDBJ databases">
        <title>Spirochaetal bacteria isolated from arthropods constitute a novel genus Entomospira genus novum within the order Spirochaetales.</title>
        <authorList>
            <person name="Grana-Miraglia L."/>
            <person name="Sikutova S."/>
            <person name="Fingerle V."/>
            <person name="Sing A."/>
            <person name="Castillo-Ramirez S."/>
            <person name="Margos G."/>
            <person name="Rudolf I."/>
        </authorList>
    </citation>
    <scope>NUCLEOTIDE SEQUENCE</scope>
    <source>
        <strain evidence="3">BR208</strain>
    </source>
</reference>
<dbReference type="Proteomes" id="UP000752013">
    <property type="component" value="Unassembled WGS sequence"/>
</dbReference>
<organism evidence="3 4">
    <name type="scientific">Entomospira nematocerorum</name>
    <dbReference type="NCBI Taxonomy" id="2719987"/>
    <lineage>
        <taxon>Bacteria</taxon>
        <taxon>Pseudomonadati</taxon>
        <taxon>Spirochaetota</taxon>
        <taxon>Spirochaetia</taxon>
        <taxon>Spirochaetales</taxon>
        <taxon>Spirochaetaceae</taxon>
        <taxon>Entomospira</taxon>
    </lineage>
</organism>
<proteinExistence type="predicted"/>
<dbReference type="PANTHER" id="PTHR37507">
    <property type="entry name" value="SPORULATION PROTEIN YDCC"/>
    <property type="match status" value="1"/>
</dbReference>
<comment type="caution">
    <text evidence="3">The sequence shown here is derived from an EMBL/GenBank/DDBJ whole genome shotgun (WGS) entry which is preliminary data.</text>
</comment>
<evidence type="ECO:0000256" key="1">
    <source>
        <dbReference type="SAM" id="SignalP"/>
    </source>
</evidence>
<protein>
    <submittedName>
        <fullName evidence="3">Outer membrane lipoprotein-sorting protein</fullName>
    </submittedName>
</protein>
<dbReference type="InterPro" id="IPR033399">
    <property type="entry name" value="TP_0789-like"/>
</dbReference>
<dbReference type="PANTHER" id="PTHR37507:SF2">
    <property type="entry name" value="SPORULATION PROTEIN YDCC"/>
    <property type="match status" value="1"/>
</dbReference>
<feature type="chain" id="PRO_5037697045" evidence="1">
    <location>
        <begin position="20"/>
        <end position="242"/>
    </location>
</feature>
<dbReference type="RefSeq" id="WP_167704268.1">
    <property type="nucleotide sequence ID" value="NZ_CP118169.1"/>
</dbReference>
<keyword evidence="3" id="KW-0449">Lipoprotein</keyword>
<dbReference type="CDD" id="cd16329">
    <property type="entry name" value="LolA_like"/>
    <property type="match status" value="1"/>
</dbReference>
<dbReference type="Gene3D" id="2.50.20.10">
    <property type="entry name" value="Lipoprotein localisation LolA/LolB/LppX"/>
    <property type="match status" value="1"/>
</dbReference>
<sequence length="242" mass="27171">MKYLYYLLFLIACTPAVMAQTAQEIVDRADANASFDHATMQATITSTDAFGTKVYETQIQQSGRDDSLIVFLAGENKGQKILRTPNELFVYYPDADNVVRLKGAALRQSAFGDVSYEDLANSKTRSDRFNLTLVSTENVDGFTTWVIDLVAKNKGESYPKQRLWIDQATYTIVRAEYRSDSGKLLRELRANDIVKRGNQFIATQLTFQDATKKNSSSTLRITKIDLDTPLPTNTFTVANLSF</sequence>
<feature type="domain" description="Uncharacterized protein TP-0789" evidence="2">
    <location>
        <begin position="63"/>
        <end position="240"/>
    </location>
</feature>
<evidence type="ECO:0000313" key="4">
    <source>
        <dbReference type="Proteomes" id="UP000752013"/>
    </source>
</evidence>
<evidence type="ECO:0000313" key="3">
    <source>
        <dbReference type="EMBL" id="NIZ47637.1"/>
    </source>
</evidence>